<feature type="compositionally biased region" description="Low complexity" evidence="1">
    <location>
        <begin position="417"/>
        <end position="444"/>
    </location>
</feature>
<sequence length="444" mass="44803">MTGVALASATAIVTSSPALFSPNDATVVGAPTPTKLSYAKYELTSITDITWQGILDAYWGGYGDYIGSCCTTTAVTGVDPGLNYINDTNPDTENGIYPAVGGAQPYPNDPYFPGINKADQLSDGTWQYNRRGVYRTGGTGVIYYLTDQVLDTATQLTGIPINLDNYYFEAGGVSALTYVAAGEIFGPIGGQVVATIQDLPYVIAQTFVSATSVLPTLNIGPVQVGGGILSRAYFNGYPYLGKKYYGASAIAAYVIDSIVTAFPASATAAAKTAAATPLSVSPAATSTPTTTGTVTEKSTTEKSTTEKSTTEKSTTDTSSETPKTEPSSSTEGGSLTGGGSTEGSSSTGGSSAGASSSTGGTGSSSDSSSSDSVPDPKPSTETQKAGTARAHTRSSDNPLSKIGKKISEAISGKKSSDSTSTSPGSGSTSSDSSSGRTGSSSSGS</sequence>
<gene>
    <name evidence="3" type="ORF">K9U37_07155</name>
</gene>
<feature type="compositionally biased region" description="Low complexity" evidence="1">
    <location>
        <begin position="277"/>
        <end position="297"/>
    </location>
</feature>
<name>A0ABS9YVA2_9MYCO</name>
<accession>A0ABS9YVA2</accession>
<evidence type="ECO:0000256" key="1">
    <source>
        <dbReference type="SAM" id="MobiDB-lite"/>
    </source>
</evidence>
<evidence type="ECO:0008006" key="5">
    <source>
        <dbReference type="Google" id="ProtNLM"/>
    </source>
</evidence>
<reference evidence="3" key="1">
    <citation type="journal article" date="2022" name="ISME J.">
        <title>Identification of active gaseous-alkane degraders at natural gas seeps.</title>
        <authorList>
            <person name="Farhan Ul Haque M."/>
            <person name="Hernandez M."/>
            <person name="Crombie A.T."/>
            <person name="Murrell J.C."/>
        </authorList>
    </citation>
    <scope>NUCLEOTIDE SEQUENCE</scope>
    <source>
        <strain evidence="3">ANDR5</strain>
    </source>
</reference>
<keyword evidence="4" id="KW-1185">Reference proteome</keyword>
<evidence type="ECO:0000256" key="2">
    <source>
        <dbReference type="SAM" id="SignalP"/>
    </source>
</evidence>
<organism evidence="3 4">
    <name type="scientific">Candidatus Mycolicibacterium alkanivorans</name>
    <dbReference type="NCBI Taxonomy" id="2954114"/>
    <lineage>
        <taxon>Bacteria</taxon>
        <taxon>Bacillati</taxon>
        <taxon>Actinomycetota</taxon>
        <taxon>Actinomycetes</taxon>
        <taxon>Mycobacteriales</taxon>
        <taxon>Mycobacteriaceae</taxon>
        <taxon>Mycolicibacterium</taxon>
    </lineage>
</organism>
<dbReference type="RefSeq" id="WP_243071105.1">
    <property type="nucleotide sequence ID" value="NZ_JAIVFL010000001.1"/>
</dbReference>
<keyword evidence="2" id="KW-0732">Signal</keyword>
<feature type="signal peptide" evidence="2">
    <location>
        <begin position="1"/>
        <end position="20"/>
    </location>
</feature>
<feature type="compositionally biased region" description="Low complexity" evidence="1">
    <location>
        <begin position="342"/>
        <end position="372"/>
    </location>
</feature>
<dbReference type="Proteomes" id="UP001139068">
    <property type="component" value="Unassembled WGS sequence"/>
</dbReference>
<evidence type="ECO:0000313" key="3">
    <source>
        <dbReference type="EMBL" id="MCI4674703.1"/>
    </source>
</evidence>
<feature type="chain" id="PRO_5047449995" description="PE-PPE domain-containing protein" evidence="2">
    <location>
        <begin position="21"/>
        <end position="444"/>
    </location>
</feature>
<feature type="compositionally biased region" description="Low complexity" evidence="1">
    <location>
        <begin position="315"/>
        <end position="333"/>
    </location>
</feature>
<dbReference type="EMBL" id="JAIVFL010000001">
    <property type="protein sequence ID" value="MCI4674703.1"/>
    <property type="molecule type" value="Genomic_DNA"/>
</dbReference>
<feature type="compositionally biased region" description="Basic and acidic residues" evidence="1">
    <location>
        <begin position="298"/>
        <end position="314"/>
    </location>
</feature>
<comment type="caution">
    <text evidence="3">The sequence shown here is derived from an EMBL/GenBank/DDBJ whole genome shotgun (WGS) entry which is preliminary data.</text>
</comment>
<protein>
    <recommendedName>
        <fullName evidence="5">PE-PPE domain-containing protein</fullName>
    </recommendedName>
</protein>
<proteinExistence type="predicted"/>
<evidence type="ECO:0000313" key="4">
    <source>
        <dbReference type="Proteomes" id="UP001139068"/>
    </source>
</evidence>
<feature type="region of interest" description="Disordered" evidence="1">
    <location>
        <begin position="277"/>
        <end position="444"/>
    </location>
</feature>